<accession>A0A9X2FRH8</accession>
<dbReference type="Gene3D" id="1.20.1420.30">
    <property type="entry name" value="NCX, central ion-binding region"/>
    <property type="match status" value="1"/>
</dbReference>
<proteinExistence type="predicted"/>
<keyword evidence="8" id="KW-1185">Reference proteome</keyword>
<dbReference type="RefSeq" id="WP_253335303.1">
    <property type="nucleotide sequence ID" value="NZ_JAMYXC010000315.1"/>
</dbReference>
<dbReference type="GO" id="GO:0016020">
    <property type="term" value="C:membrane"/>
    <property type="evidence" value="ECO:0007669"/>
    <property type="project" value="UniProtKB-SubCell"/>
</dbReference>
<dbReference type="InterPro" id="IPR044880">
    <property type="entry name" value="NCX_ion-bd_dom_sf"/>
</dbReference>
<dbReference type="Proteomes" id="UP001139477">
    <property type="component" value="Unassembled WGS sequence"/>
</dbReference>
<evidence type="ECO:0000256" key="3">
    <source>
        <dbReference type="ARBA" id="ARBA00022989"/>
    </source>
</evidence>
<protein>
    <recommendedName>
        <fullName evidence="6">Sodium/calcium exchanger membrane region domain-containing protein</fullName>
    </recommendedName>
</protein>
<dbReference type="GO" id="GO:0055085">
    <property type="term" value="P:transmembrane transport"/>
    <property type="evidence" value="ECO:0007669"/>
    <property type="project" value="InterPro"/>
</dbReference>
<name>A0A9X2FRH8_9RHOB</name>
<dbReference type="EMBL" id="JAMYXC010000315">
    <property type="protein sequence ID" value="MCP1170587.1"/>
    <property type="molecule type" value="Genomic_DNA"/>
</dbReference>
<evidence type="ECO:0000256" key="1">
    <source>
        <dbReference type="ARBA" id="ARBA00004141"/>
    </source>
</evidence>
<gene>
    <name evidence="7" type="ORF">NHG85_18955</name>
</gene>
<comment type="subcellular location">
    <subcellularLocation>
        <location evidence="1">Membrane</location>
        <topology evidence="1">Multi-pass membrane protein</topology>
    </subcellularLocation>
</comment>
<evidence type="ECO:0000256" key="4">
    <source>
        <dbReference type="ARBA" id="ARBA00023136"/>
    </source>
</evidence>
<dbReference type="AlphaFoldDB" id="A0A9X2FRH8"/>
<feature type="domain" description="Sodium/calcium exchanger membrane region" evidence="6">
    <location>
        <begin position="5"/>
        <end position="75"/>
    </location>
</feature>
<evidence type="ECO:0000256" key="2">
    <source>
        <dbReference type="ARBA" id="ARBA00022692"/>
    </source>
</evidence>
<comment type="caution">
    <text evidence="7">The sequence shown here is derived from an EMBL/GenBank/DDBJ whole genome shotgun (WGS) entry which is preliminary data.</text>
</comment>
<dbReference type="Pfam" id="PF01699">
    <property type="entry name" value="Na_Ca_ex"/>
    <property type="match status" value="1"/>
</dbReference>
<feature type="transmembrane region" description="Helical" evidence="5">
    <location>
        <begin position="58"/>
        <end position="77"/>
    </location>
</feature>
<evidence type="ECO:0000256" key="5">
    <source>
        <dbReference type="SAM" id="Phobius"/>
    </source>
</evidence>
<sequence>MGFDTSTPELVTSVKGAPGIAYGNAIGSNIYDILGIAGVTAMVSPGPVATEILGFDNLVMTAASLVVVVVVVVLVWTGPRSRGARGRCCWRATCSISGRSGPEAQRSA</sequence>
<keyword evidence="4 5" id="KW-0472">Membrane</keyword>
<evidence type="ECO:0000313" key="7">
    <source>
        <dbReference type="EMBL" id="MCP1170587.1"/>
    </source>
</evidence>
<reference evidence="7" key="1">
    <citation type="submission" date="2022-06" db="EMBL/GenBank/DDBJ databases">
        <title>Limimaricola sediminis sp. nov., isolated from an intertidal sediment.</title>
        <authorList>
            <person name="Shao X."/>
        </authorList>
    </citation>
    <scope>NUCLEOTIDE SEQUENCE</scope>
    <source>
        <strain evidence="7">ASW11-118</strain>
    </source>
</reference>
<dbReference type="InterPro" id="IPR004837">
    <property type="entry name" value="NaCa_Exmemb"/>
</dbReference>
<keyword evidence="3 5" id="KW-1133">Transmembrane helix</keyword>
<organism evidence="7 8">
    <name type="scientific">Limimaricola litoreus</name>
    <dbReference type="NCBI Taxonomy" id="2955316"/>
    <lineage>
        <taxon>Bacteria</taxon>
        <taxon>Pseudomonadati</taxon>
        <taxon>Pseudomonadota</taxon>
        <taxon>Alphaproteobacteria</taxon>
        <taxon>Rhodobacterales</taxon>
        <taxon>Paracoccaceae</taxon>
        <taxon>Limimaricola</taxon>
    </lineage>
</organism>
<evidence type="ECO:0000313" key="8">
    <source>
        <dbReference type="Proteomes" id="UP001139477"/>
    </source>
</evidence>
<keyword evidence="2 5" id="KW-0812">Transmembrane</keyword>
<evidence type="ECO:0000259" key="6">
    <source>
        <dbReference type="Pfam" id="PF01699"/>
    </source>
</evidence>